<reference evidence="6" key="1">
    <citation type="submission" date="2018-02" db="EMBL/GenBank/DDBJ databases">
        <authorList>
            <person name="Vasarhelyi B.M."/>
            <person name="Deshmukh S."/>
            <person name="Balint B."/>
            <person name="Kukolya J."/>
        </authorList>
    </citation>
    <scope>NUCLEOTIDE SEQUENCE</scope>
    <source>
        <strain evidence="6">KB22</strain>
    </source>
</reference>
<evidence type="ECO:0000313" key="6">
    <source>
        <dbReference type="EMBL" id="MBE8714015.1"/>
    </source>
</evidence>
<dbReference type="GO" id="GO:0016491">
    <property type="term" value="F:oxidoreductase activity"/>
    <property type="evidence" value="ECO:0007669"/>
    <property type="project" value="InterPro"/>
</dbReference>
<dbReference type="Gene3D" id="3.40.30.10">
    <property type="entry name" value="Glutaredoxin"/>
    <property type="match status" value="1"/>
</dbReference>
<dbReference type="PROSITE" id="PS51352">
    <property type="entry name" value="THIOREDOXIN_2"/>
    <property type="match status" value="1"/>
</dbReference>
<dbReference type="InterPro" id="IPR036249">
    <property type="entry name" value="Thioredoxin-like_sf"/>
</dbReference>
<sequence length="363" mass="41406">MKNILIQFWMLLPILFFGQSDFQISGEIQSLNEGQFVYLIQNAKVDSAKVSDKKFVFNGKVEEPTLAYLNTEKSSKNVKGFYVSEENIKIVGDDFTDFSIEGSQINKDYESYTKSLDSIKQNIAVIKAGFDAMTEAEQKDPETLKKMGEQLNEAFQDQMNVRKNFMASRPKSMYSLMILKSMTGASTLDNFAIPTFNTFDESVKNSTMGKNYLLYTETIRGLSIGSQMPDFSLPDTLRNLIALNSLRGNYVLVDFWASWCGPCRKENPFIVEAYNLYKAKNFTVFSVSFDYPAKKAEWMQAIHKDKLTQWYHVSELTGFKTEIARIANIKSIPVNYLIDPEGKIIASNLRGEELLIKMKEILN</sequence>
<comment type="caution">
    <text evidence="6">The sequence shown here is derived from an EMBL/GenBank/DDBJ whole genome shotgun (WGS) entry which is preliminary data.</text>
</comment>
<dbReference type="EMBL" id="PRDK01000005">
    <property type="protein sequence ID" value="MBE8714015.1"/>
    <property type="molecule type" value="Genomic_DNA"/>
</dbReference>
<dbReference type="PANTHER" id="PTHR42852">
    <property type="entry name" value="THIOL:DISULFIDE INTERCHANGE PROTEIN DSBE"/>
    <property type="match status" value="1"/>
</dbReference>
<dbReference type="InterPro" id="IPR013766">
    <property type="entry name" value="Thioredoxin_domain"/>
</dbReference>
<dbReference type="GO" id="GO:0030313">
    <property type="term" value="C:cell envelope"/>
    <property type="evidence" value="ECO:0007669"/>
    <property type="project" value="UniProtKB-SubCell"/>
</dbReference>
<dbReference type="RefSeq" id="WP_196934159.1">
    <property type="nucleotide sequence ID" value="NZ_MU158697.1"/>
</dbReference>
<evidence type="ECO:0000256" key="1">
    <source>
        <dbReference type="ARBA" id="ARBA00004196"/>
    </source>
</evidence>
<dbReference type="Proteomes" id="UP000616201">
    <property type="component" value="Unassembled WGS sequence"/>
</dbReference>
<evidence type="ECO:0000256" key="2">
    <source>
        <dbReference type="ARBA" id="ARBA00022748"/>
    </source>
</evidence>
<dbReference type="SUPFAM" id="SSF52833">
    <property type="entry name" value="Thioredoxin-like"/>
    <property type="match status" value="1"/>
</dbReference>
<keyword evidence="2" id="KW-0201">Cytochrome c-type biogenesis</keyword>
<dbReference type="PROSITE" id="PS00194">
    <property type="entry name" value="THIOREDOXIN_1"/>
    <property type="match status" value="1"/>
</dbReference>
<organism evidence="6 7">
    <name type="scientific">Sphingobacterium hungaricum</name>
    <dbReference type="NCBI Taxonomy" id="2082723"/>
    <lineage>
        <taxon>Bacteria</taxon>
        <taxon>Pseudomonadati</taxon>
        <taxon>Bacteroidota</taxon>
        <taxon>Sphingobacteriia</taxon>
        <taxon>Sphingobacteriales</taxon>
        <taxon>Sphingobacteriaceae</taxon>
        <taxon>Sphingobacterium</taxon>
    </lineage>
</organism>
<dbReference type="InterPro" id="IPR025380">
    <property type="entry name" value="DUF4369"/>
</dbReference>
<evidence type="ECO:0000256" key="3">
    <source>
        <dbReference type="ARBA" id="ARBA00023157"/>
    </source>
</evidence>
<protein>
    <recommendedName>
        <fullName evidence="5">Thioredoxin domain-containing protein</fullName>
    </recommendedName>
</protein>
<name>A0A928YRD1_9SPHI</name>
<proteinExistence type="predicted"/>
<dbReference type="InterPro" id="IPR000866">
    <property type="entry name" value="AhpC/TSA"/>
</dbReference>
<dbReference type="AlphaFoldDB" id="A0A928YRD1"/>
<keyword evidence="4" id="KW-0676">Redox-active center</keyword>
<keyword evidence="3" id="KW-1015">Disulfide bond</keyword>
<evidence type="ECO:0000256" key="4">
    <source>
        <dbReference type="ARBA" id="ARBA00023284"/>
    </source>
</evidence>
<dbReference type="GO" id="GO:0017004">
    <property type="term" value="P:cytochrome complex assembly"/>
    <property type="evidence" value="ECO:0007669"/>
    <property type="project" value="UniProtKB-KW"/>
</dbReference>
<feature type="domain" description="Thioredoxin" evidence="5">
    <location>
        <begin position="222"/>
        <end position="363"/>
    </location>
</feature>
<gene>
    <name evidence="6" type="ORF">C4F49_10020</name>
</gene>
<evidence type="ECO:0000313" key="7">
    <source>
        <dbReference type="Proteomes" id="UP000616201"/>
    </source>
</evidence>
<keyword evidence="7" id="KW-1185">Reference proteome</keyword>
<dbReference type="Pfam" id="PF14289">
    <property type="entry name" value="DUF4369"/>
    <property type="match status" value="1"/>
</dbReference>
<dbReference type="PANTHER" id="PTHR42852:SF6">
    <property type="entry name" value="THIOL:DISULFIDE INTERCHANGE PROTEIN DSBE"/>
    <property type="match status" value="1"/>
</dbReference>
<dbReference type="CDD" id="cd02966">
    <property type="entry name" value="TlpA_like_family"/>
    <property type="match status" value="1"/>
</dbReference>
<dbReference type="InterPro" id="IPR017937">
    <property type="entry name" value="Thioredoxin_CS"/>
</dbReference>
<accession>A0A928YRD1</accession>
<dbReference type="GO" id="GO:0016209">
    <property type="term" value="F:antioxidant activity"/>
    <property type="evidence" value="ECO:0007669"/>
    <property type="project" value="InterPro"/>
</dbReference>
<dbReference type="Pfam" id="PF00578">
    <property type="entry name" value="AhpC-TSA"/>
    <property type="match status" value="1"/>
</dbReference>
<comment type="subcellular location">
    <subcellularLocation>
        <location evidence="1">Cell envelope</location>
    </subcellularLocation>
</comment>
<dbReference type="InterPro" id="IPR050553">
    <property type="entry name" value="Thioredoxin_ResA/DsbE_sf"/>
</dbReference>
<evidence type="ECO:0000259" key="5">
    <source>
        <dbReference type="PROSITE" id="PS51352"/>
    </source>
</evidence>